<gene>
    <name evidence="1" type="ORF">SAMN06265338_12019</name>
</gene>
<proteinExistence type="predicted"/>
<accession>A0A212SAE3</accession>
<organism evidence="1 2">
    <name type="scientific">Rhodoblastus acidophilus</name>
    <name type="common">Rhodopseudomonas acidophila</name>
    <dbReference type="NCBI Taxonomy" id="1074"/>
    <lineage>
        <taxon>Bacteria</taxon>
        <taxon>Pseudomonadati</taxon>
        <taxon>Pseudomonadota</taxon>
        <taxon>Alphaproteobacteria</taxon>
        <taxon>Hyphomicrobiales</taxon>
        <taxon>Rhodoblastaceae</taxon>
        <taxon>Rhodoblastus</taxon>
    </lineage>
</organism>
<sequence length="241" mass="26599">MTNLPVRAQALRARLNRIHEMSSNVAEAADLEGLRGQLSRHVEKYIGPADKKRLLCKAGIIIAESATDSAMRKRATAVLERFTAAPKSATLKKGQAWPSMLEEIDAAARDLKTAVSAAWKDQRTSLFSGDTPAEIETKLAKTKPNQDALKVYQGIYSQYRALFDSLPPDQATIDRARKLGSQLENAAKAFDFHVSPEVKAFLEAVQSVRGASITLLTDEVLDWLRENESLDAYRVKSSDRA</sequence>
<keyword evidence="2" id="KW-1185">Reference proteome</keyword>
<reference evidence="2" key="1">
    <citation type="submission" date="2017-06" db="EMBL/GenBank/DDBJ databases">
        <authorList>
            <person name="Varghese N."/>
            <person name="Submissions S."/>
        </authorList>
    </citation>
    <scope>NUCLEOTIDE SEQUENCE [LARGE SCALE GENOMIC DNA]</scope>
    <source>
        <strain evidence="2">DSM 137</strain>
    </source>
</reference>
<evidence type="ECO:0000313" key="2">
    <source>
        <dbReference type="Proteomes" id="UP000198418"/>
    </source>
</evidence>
<protein>
    <submittedName>
        <fullName evidence="1">Uncharacterized protein</fullName>
    </submittedName>
</protein>
<dbReference type="AlphaFoldDB" id="A0A212SAE3"/>
<name>A0A212SAE3_RHOAC</name>
<evidence type="ECO:0000313" key="1">
    <source>
        <dbReference type="EMBL" id="SNB82453.1"/>
    </source>
</evidence>
<dbReference type="Proteomes" id="UP000198418">
    <property type="component" value="Unassembled WGS sequence"/>
</dbReference>
<dbReference type="EMBL" id="FYDG01000020">
    <property type="protein sequence ID" value="SNB82453.1"/>
    <property type="molecule type" value="Genomic_DNA"/>
</dbReference>